<gene>
    <name evidence="2" type="ORF">PILCRDRAFT_14328</name>
</gene>
<dbReference type="InParanoid" id="A0A0C3EPP8"/>
<dbReference type="AlphaFoldDB" id="A0A0C3EPP8"/>
<reference evidence="2 3" key="1">
    <citation type="submission" date="2014-04" db="EMBL/GenBank/DDBJ databases">
        <authorList>
            <consortium name="DOE Joint Genome Institute"/>
            <person name="Kuo A."/>
            <person name="Tarkka M."/>
            <person name="Buscot F."/>
            <person name="Kohler A."/>
            <person name="Nagy L.G."/>
            <person name="Floudas D."/>
            <person name="Copeland A."/>
            <person name="Barry K.W."/>
            <person name="Cichocki N."/>
            <person name="Veneault-Fourrey C."/>
            <person name="LaButti K."/>
            <person name="Lindquist E.A."/>
            <person name="Lipzen A."/>
            <person name="Lundell T."/>
            <person name="Morin E."/>
            <person name="Murat C."/>
            <person name="Sun H."/>
            <person name="Tunlid A."/>
            <person name="Henrissat B."/>
            <person name="Grigoriev I.V."/>
            <person name="Hibbett D.S."/>
            <person name="Martin F."/>
            <person name="Nordberg H.P."/>
            <person name="Cantor M.N."/>
            <person name="Hua S.X."/>
        </authorList>
    </citation>
    <scope>NUCLEOTIDE SEQUENCE [LARGE SCALE GENOMIC DNA]</scope>
    <source>
        <strain evidence="2 3">F 1598</strain>
    </source>
</reference>
<keyword evidence="3" id="KW-1185">Reference proteome</keyword>
<evidence type="ECO:0000256" key="1">
    <source>
        <dbReference type="SAM" id="MobiDB-lite"/>
    </source>
</evidence>
<dbReference type="Proteomes" id="UP000054166">
    <property type="component" value="Unassembled WGS sequence"/>
</dbReference>
<feature type="compositionally biased region" description="Low complexity" evidence="1">
    <location>
        <begin position="88"/>
        <end position="102"/>
    </location>
</feature>
<dbReference type="HOGENOM" id="CLU_1876211_0_0_1"/>
<dbReference type="EMBL" id="KN833059">
    <property type="protein sequence ID" value="KIM74550.1"/>
    <property type="molecule type" value="Genomic_DNA"/>
</dbReference>
<proteinExistence type="predicted"/>
<accession>A0A0C3EPP8</accession>
<protein>
    <submittedName>
        <fullName evidence="2">Uncharacterized protein</fullName>
    </submittedName>
</protein>
<organism evidence="2 3">
    <name type="scientific">Piloderma croceum (strain F 1598)</name>
    <dbReference type="NCBI Taxonomy" id="765440"/>
    <lineage>
        <taxon>Eukaryota</taxon>
        <taxon>Fungi</taxon>
        <taxon>Dikarya</taxon>
        <taxon>Basidiomycota</taxon>
        <taxon>Agaricomycotina</taxon>
        <taxon>Agaricomycetes</taxon>
        <taxon>Agaricomycetidae</taxon>
        <taxon>Atheliales</taxon>
        <taxon>Atheliaceae</taxon>
        <taxon>Piloderma</taxon>
    </lineage>
</organism>
<evidence type="ECO:0000313" key="3">
    <source>
        <dbReference type="Proteomes" id="UP000054166"/>
    </source>
</evidence>
<feature type="region of interest" description="Disordered" evidence="1">
    <location>
        <begin position="72"/>
        <end position="119"/>
    </location>
</feature>
<reference evidence="3" key="2">
    <citation type="submission" date="2015-01" db="EMBL/GenBank/DDBJ databases">
        <title>Evolutionary Origins and Diversification of the Mycorrhizal Mutualists.</title>
        <authorList>
            <consortium name="DOE Joint Genome Institute"/>
            <consortium name="Mycorrhizal Genomics Consortium"/>
            <person name="Kohler A."/>
            <person name="Kuo A."/>
            <person name="Nagy L.G."/>
            <person name="Floudas D."/>
            <person name="Copeland A."/>
            <person name="Barry K.W."/>
            <person name="Cichocki N."/>
            <person name="Veneault-Fourrey C."/>
            <person name="LaButti K."/>
            <person name="Lindquist E.A."/>
            <person name="Lipzen A."/>
            <person name="Lundell T."/>
            <person name="Morin E."/>
            <person name="Murat C."/>
            <person name="Riley R."/>
            <person name="Ohm R."/>
            <person name="Sun H."/>
            <person name="Tunlid A."/>
            <person name="Henrissat B."/>
            <person name="Grigoriev I.V."/>
            <person name="Hibbett D.S."/>
            <person name="Martin F."/>
        </authorList>
    </citation>
    <scope>NUCLEOTIDE SEQUENCE [LARGE SCALE GENOMIC DNA]</scope>
    <source>
        <strain evidence="3">F 1598</strain>
    </source>
</reference>
<sequence>MSAAITVEECCRVRGLAPTLMVMFAYWNPRQWKVVIKAGDAAKEQQQMIIKKRKFSQHVLVDLSPTSIHPSIPLSACPEGPTFPSPNPSSSAATSKSTTAGDAETDSAPTSAPRVSNPNKRALFDLWNDRVAGFNY</sequence>
<feature type="compositionally biased region" description="Polar residues" evidence="1">
    <location>
        <begin position="107"/>
        <end position="119"/>
    </location>
</feature>
<name>A0A0C3EPP8_PILCF</name>
<evidence type="ECO:0000313" key="2">
    <source>
        <dbReference type="EMBL" id="KIM74550.1"/>
    </source>
</evidence>